<reference evidence="3" key="1">
    <citation type="submission" date="2020-07" db="EMBL/GenBank/DDBJ databases">
        <authorList>
            <person name="Nieuwenhuis M."/>
            <person name="Van De Peppel L.J.J."/>
        </authorList>
    </citation>
    <scope>NUCLEOTIDE SEQUENCE</scope>
    <source>
        <strain evidence="3">AP01</strain>
        <tissue evidence="3">Mycelium</tissue>
    </source>
</reference>
<keyword evidence="2" id="KW-1133">Transmembrane helix</keyword>
<comment type="caution">
    <text evidence="3">The sequence shown here is derived from an EMBL/GenBank/DDBJ whole genome shotgun (WGS) entry which is preliminary data.</text>
</comment>
<evidence type="ECO:0000313" key="4">
    <source>
        <dbReference type="Proteomes" id="UP000775547"/>
    </source>
</evidence>
<dbReference type="OrthoDB" id="3245083at2759"/>
<accession>A0A9P7G554</accession>
<feature type="compositionally biased region" description="Polar residues" evidence="1">
    <location>
        <begin position="1"/>
        <end position="11"/>
    </location>
</feature>
<dbReference type="Proteomes" id="UP000775547">
    <property type="component" value="Unassembled WGS sequence"/>
</dbReference>
<reference evidence="3" key="2">
    <citation type="submission" date="2021-10" db="EMBL/GenBank/DDBJ databases">
        <title>Phylogenomics reveals ancestral predisposition of the termite-cultivated fungus Termitomyces towards a domesticated lifestyle.</title>
        <authorList>
            <person name="Auxier B."/>
            <person name="Grum-Grzhimaylo A."/>
            <person name="Cardenas M.E."/>
            <person name="Lodge J.D."/>
            <person name="Laessoe T."/>
            <person name="Pedersen O."/>
            <person name="Smith M.E."/>
            <person name="Kuyper T.W."/>
            <person name="Franco-Molano E.A."/>
            <person name="Baroni T.J."/>
            <person name="Aanen D.K."/>
        </authorList>
    </citation>
    <scope>NUCLEOTIDE SEQUENCE</scope>
    <source>
        <strain evidence="3">AP01</strain>
        <tissue evidence="3">Mycelium</tissue>
    </source>
</reference>
<evidence type="ECO:0000313" key="3">
    <source>
        <dbReference type="EMBL" id="KAG5642995.1"/>
    </source>
</evidence>
<keyword evidence="2" id="KW-0812">Transmembrane</keyword>
<dbReference type="EMBL" id="JABCKV010000141">
    <property type="protein sequence ID" value="KAG5642995.1"/>
    <property type="molecule type" value="Genomic_DNA"/>
</dbReference>
<organism evidence="3 4">
    <name type="scientific">Asterophora parasitica</name>
    <dbReference type="NCBI Taxonomy" id="117018"/>
    <lineage>
        <taxon>Eukaryota</taxon>
        <taxon>Fungi</taxon>
        <taxon>Dikarya</taxon>
        <taxon>Basidiomycota</taxon>
        <taxon>Agaricomycotina</taxon>
        <taxon>Agaricomycetes</taxon>
        <taxon>Agaricomycetidae</taxon>
        <taxon>Agaricales</taxon>
        <taxon>Tricholomatineae</taxon>
        <taxon>Lyophyllaceae</taxon>
        <taxon>Asterophora</taxon>
    </lineage>
</organism>
<sequence>MEDSASGSMISESPEFGFTPSSRTLPEAKQVDTSPNDASQVPLKAPHPKSTLSSSPPCTSTAPAVSFSNASSATLAPTSSPHPVSTTGPVSNSSASASALPSSIPNVLLSRRPPNPASFAVPLAIVLLMFLVGVWLAIRHHRKLAKDRAADTEKLAQSSMRTAFDSSKISISGADADASDEREVAAAVPVPLFMPAPANLPRIPTRTHSRKSIPSSALYTNAPPVTGATMKPSRNLSVRSTYSQASTTYLPPIAPVSQRLFDDSHGTNSVIEDYFQESPPVSRSGSLEQPPGARFP</sequence>
<feature type="region of interest" description="Disordered" evidence="1">
    <location>
        <begin position="268"/>
        <end position="296"/>
    </location>
</feature>
<feature type="transmembrane region" description="Helical" evidence="2">
    <location>
        <begin position="119"/>
        <end position="138"/>
    </location>
</feature>
<name>A0A9P7G554_9AGAR</name>
<dbReference type="AlphaFoldDB" id="A0A9P7G554"/>
<keyword evidence="4" id="KW-1185">Reference proteome</keyword>
<feature type="compositionally biased region" description="Low complexity" evidence="1">
    <location>
        <begin position="50"/>
        <end position="83"/>
    </location>
</feature>
<evidence type="ECO:0000256" key="2">
    <source>
        <dbReference type="SAM" id="Phobius"/>
    </source>
</evidence>
<feature type="region of interest" description="Disordered" evidence="1">
    <location>
        <begin position="1"/>
        <end position="97"/>
    </location>
</feature>
<feature type="region of interest" description="Disordered" evidence="1">
    <location>
        <begin position="199"/>
        <end position="232"/>
    </location>
</feature>
<gene>
    <name evidence="3" type="ORF">DXG03_001772</name>
</gene>
<protein>
    <submittedName>
        <fullName evidence="3">Uncharacterized protein</fullName>
    </submittedName>
</protein>
<proteinExistence type="predicted"/>
<evidence type="ECO:0000256" key="1">
    <source>
        <dbReference type="SAM" id="MobiDB-lite"/>
    </source>
</evidence>
<keyword evidence="2" id="KW-0472">Membrane</keyword>